<keyword evidence="13" id="KW-1185">Reference proteome</keyword>
<gene>
    <name evidence="12" type="ORF">MTBBW1_620019</name>
</gene>
<sequence>MTTANLYPHLFSPLQIGNMHVKNRLMMSAMSINFGVDEHCYVTDQLVQYFVERAKGGVGMMLVGGGSVHPGGQELPDLPVMYEEGCIPSLMDMVSKVKDSASDVKFGVQLMHGGRQSYLPEKVAPSPIPAPAVVKGEVRALEIDDIKELVSCFGDAARRCRDAGFDFVEIHAAHGYLINQFMAPNSNIRDDQYGGAFENRIRFLLEVIEDIQLKAGLAFPVGIRINGRDYIENGWELDDALKLAPILEDAGVAYLHVSGGVYGSTELTIPSMYTEHGCFVHLAEAVKKVVSIPVVTVGRIKTPVLAEKVIGECKADVVSMGRALLADPMLPLKAMEGRESEIRPCVGCCLGCIHAVLAKEPGSCVVNPDVGREYKLRDDEGQKNRYDEKQSCQHTFAKRRILIAGAGPSGMACARLFALRGHDVKIVEKLTISGGILSLASRAPGRGEIGDILNFFSKELERLNVKIQYDTSLNEDIVSGFMPDHVIVATGSMPDMPMIKGLFQSSMDVVTNVDVLDGDEILDNTEEVIVLGGGMSGLITADYIAEKIRPRGGNVYVLNRKKRFAEEMSANDRYYLRESLKKKQVQLFKNVSIERFTDKGVKFRIKGNSELMTIEPCNMVVISEKQISIREFARIESTSSAKFHYIGDASSPRHLMFCISEAEEIARSI</sequence>
<evidence type="ECO:0000259" key="11">
    <source>
        <dbReference type="Pfam" id="PF07992"/>
    </source>
</evidence>
<reference evidence="12 13" key="1">
    <citation type="submission" date="2017-03" db="EMBL/GenBank/DDBJ databases">
        <authorList>
            <person name="Afonso C.L."/>
            <person name="Miller P.J."/>
            <person name="Scott M.A."/>
            <person name="Spackman E."/>
            <person name="Goraichik I."/>
            <person name="Dimitrov K.M."/>
            <person name="Suarez D.L."/>
            <person name="Swayne D.E."/>
        </authorList>
    </citation>
    <scope>NUCLEOTIDE SEQUENCE [LARGE SCALE GENOMIC DNA]</scope>
    <source>
        <strain evidence="12">PRJEB14757</strain>
    </source>
</reference>
<dbReference type="Proteomes" id="UP000191931">
    <property type="component" value="Unassembled WGS sequence"/>
</dbReference>
<dbReference type="Pfam" id="PF07992">
    <property type="entry name" value="Pyr_redox_2"/>
    <property type="match status" value="1"/>
</dbReference>
<dbReference type="GO" id="GO:0046872">
    <property type="term" value="F:metal ion binding"/>
    <property type="evidence" value="ECO:0007669"/>
    <property type="project" value="UniProtKB-KW"/>
</dbReference>
<feature type="domain" description="FAD/NAD(P)-binding" evidence="11">
    <location>
        <begin position="400"/>
        <end position="621"/>
    </location>
</feature>
<comment type="cofactor">
    <cofactor evidence="1">
        <name>FMN</name>
        <dbReference type="ChEBI" id="CHEBI:58210"/>
    </cofactor>
</comment>
<dbReference type="SUPFAM" id="SSF51905">
    <property type="entry name" value="FAD/NAD(P)-binding domain"/>
    <property type="match status" value="1"/>
</dbReference>
<evidence type="ECO:0000256" key="4">
    <source>
        <dbReference type="ARBA" id="ARBA00022630"/>
    </source>
</evidence>
<dbReference type="InterPro" id="IPR051793">
    <property type="entry name" value="NADH:flavin_oxidoreductase"/>
</dbReference>
<accession>A0A1W1HIK7</accession>
<protein>
    <submittedName>
        <fullName evidence="12">2,4-dienoyl-CoA reductase (NADPH)</fullName>
        <ecNumber evidence="12">1.3.1.34</ecNumber>
    </submittedName>
</protein>
<dbReference type="CDD" id="cd02803">
    <property type="entry name" value="OYE_like_FMN_family"/>
    <property type="match status" value="1"/>
</dbReference>
<evidence type="ECO:0000313" key="13">
    <source>
        <dbReference type="Proteomes" id="UP000191931"/>
    </source>
</evidence>
<feature type="domain" description="NADH:flavin oxidoreductase/NADH oxidase N-terminal" evidence="10">
    <location>
        <begin position="10"/>
        <end position="340"/>
    </location>
</feature>
<evidence type="ECO:0000256" key="5">
    <source>
        <dbReference type="ARBA" id="ARBA00022643"/>
    </source>
</evidence>
<keyword evidence="7 12" id="KW-0560">Oxidoreductase</keyword>
<organism evidence="12 13">
    <name type="scientific">Desulfamplus magnetovallimortis</name>
    <dbReference type="NCBI Taxonomy" id="1246637"/>
    <lineage>
        <taxon>Bacteria</taxon>
        <taxon>Pseudomonadati</taxon>
        <taxon>Thermodesulfobacteriota</taxon>
        <taxon>Desulfobacteria</taxon>
        <taxon>Desulfobacterales</taxon>
        <taxon>Desulfobacteraceae</taxon>
        <taxon>Desulfamplus</taxon>
    </lineage>
</organism>
<dbReference type="EC" id="1.3.1.34" evidence="12"/>
<dbReference type="PANTHER" id="PTHR42917:SF2">
    <property type="entry name" value="2,4-DIENOYL-COA REDUCTASE [(2E)-ENOYL-COA-PRODUCING]"/>
    <property type="match status" value="1"/>
</dbReference>
<proteinExistence type="inferred from homology"/>
<keyword evidence="6" id="KW-0479">Metal-binding</keyword>
<dbReference type="Pfam" id="PF00724">
    <property type="entry name" value="Oxidored_FMN"/>
    <property type="match status" value="1"/>
</dbReference>
<dbReference type="InterPro" id="IPR036188">
    <property type="entry name" value="FAD/NAD-bd_sf"/>
</dbReference>
<dbReference type="InterPro" id="IPR001155">
    <property type="entry name" value="OxRdtase_FMN_N"/>
</dbReference>
<dbReference type="GO" id="GO:0051536">
    <property type="term" value="F:iron-sulfur cluster binding"/>
    <property type="evidence" value="ECO:0007669"/>
    <property type="project" value="UniProtKB-KW"/>
</dbReference>
<dbReference type="PANTHER" id="PTHR42917">
    <property type="entry name" value="2,4-DIENOYL-COA REDUCTASE"/>
    <property type="match status" value="1"/>
</dbReference>
<keyword evidence="5" id="KW-0288">FMN</keyword>
<dbReference type="InterPro" id="IPR013785">
    <property type="entry name" value="Aldolase_TIM"/>
</dbReference>
<dbReference type="PRINTS" id="PR00368">
    <property type="entry name" value="FADPNR"/>
</dbReference>
<evidence type="ECO:0000256" key="6">
    <source>
        <dbReference type="ARBA" id="ARBA00022723"/>
    </source>
</evidence>
<evidence type="ECO:0000256" key="3">
    <source>
        <dbReference type="ARBA" id="ARBA00011048"/>
    </source>
</evidence>
<evidence type="ECO:0000256" key="1">
    <source>
        <dbReference type="ARBA" id="ARBA00001917"/>
    </source>
</evidence>
<evidence type="ECO:0000256" key="8">
    <source>
        <dbReference type="ARBA" id="ARBA00023004"/>
    </source>
</evidence>
<dbReference type="InterPro" id="IPR023753">
    <property type="entry name" value="FAD/NAD-binding_dom"/>
</dbReference>
<dbReference type="OrthoDB" id="9784632at2"/>
<dbReference type="RefSeq" id="WP_080801772.1">
    <property type="nucleotide sequence ID" value="NZ_LT828542.1"/>
</dbReference>
<dbReference type="GO" id="GO:0008670">
    <property type="term" value="F:2,4-dienoyl-CoA reductase (NADPH) activity"/>
    <property type="evidence" value="ECO:0007669"/>
    <property type="project" value="UniProtKB-EC"/>
</dbReference>
<evidence type="ECO:0000256" key="7">
    <source>
        <dbReference type="ARBA" id="ARBA00023002"/>
    </source>
</evidence>
<keyword evidence="9" id="KW-0411">Iron-sulfur</keyword>
<dbReference type="AlphaFoldDB" id="A0A1W1HIK7"/>
<dbReference type="SUPFAM" id="SSF51395">
    <property type="entry name" value="FMN-linked oxidoreductases"/>
    <property type="match status" value="1"/>
</dbReference>
<evidence type="ECO:0000259" key="10">
    <source>
        <dbReference type="Pfam" id="PF00724"/>
    </source>
</evidence>
<evidence type="ECO:0000313" key="12">
    <source>
        <dbReference type="EMBL" id="SLM32276.1"/>
    </source>
</evidence>
<comment type="similarity">
    <text evidence="3">In the N-terminal section; belongs to the NADH:flavin oxidoreductase/NADH oxidase family.</text>
</comment>
<comment type="cofactor">
    <cofactor evidence="2">
        <name>[4Fe-4S] cluster</name>
        <dbReference type="ChEBI" id="CHEBI:49883"/>
    </cofactor>
</comment>
<dbReference type="EMBL" id="FWEV01000306">
    <property type="protein sequence ID" value="SLM32276.1"/>
    <property type="molecule type" value="Genomic_DNA"/>
</dbReference>
<dbReference type="STRING" id="1246637.MTBBW1_620019"/>
<evidence type="ECO:0000256" key="9">
    <source>
        <dbReference type="ARBA" id="ARBA00023014"/>
    </source>
</evidence>
<evidence type="ECO:0000256" key="2">
    <source>
        <dbReference type="ARBA" id="ARBA00001966"/>
    </source>
</evidence>
<keyword evidence="4" id="KW-0285">Flavoprotein</keyword>
<dbReference type="Gene3D" id="3.20.20.70">
    <property type="entry name" value="Aldolase class I"/>
    <property type="match status" value="1"/>
</dbReference>
<dbReference type="Gene3D" id="3.40.50.720">
    <property type="entry name" value="NAD(P)-binding Rossmann-like Domain"/>
    <property type="match status" value="1"/>
</dbReference>
<dbReference type="Gene3D" id="3.50.50.60">
    <property type="entry name" value="FAD/NAD(P)-binding domain"/>
    <property type="match status" value="1"/>
</dbReference>
<name>A0A1W1HIK7_9BACT</name>
<keyword evidence="8" id="KW-0408">Iron</keyword>
<dbReference type="GO" id="GO:0010181">
    <property type="term" value="F:FMN binding"/>
    <property type="evidence" value="ECO:0007669"/>
    <property type="project" value="InterPro"/>
</dbReference>